<name>A0A5S4ZN38_9FIRM</name>
<dbReference type="InterPro" id="IPR046726">
    <property type="entry name" value="DUF6618"/>
</dbReference>
<keyword evidence="2" id="KW-1185">Reference proteome</keyword>
<accession>A0A5S4ZN38</accession>
<organism evidence="1 2">
    <name type="scientific">Desulfallas thermosapovorans DSM 6562</name>
    <dbReference type="NCBI Taxonomy" id="1121431"/>
    <lineage>
        <taxon>Bacteria</taxon>
        <taxon>Bacillati</taxon>
        <taxon>Bacillota</taxon>
        <taxon>Clostridia</taxon>
        <taxon>Eubacteriales</taxon>
        <taxon>Desulfallaceae</taxon>
        <taxon>Desulfallas</taxon>
    </lineage>
</organism>
<dbReference type="Proteomes" id="UP000323166">
    <property type="component" value="Unassembled WGS sequence"/>
</dbReference>
<dbReference type="RefSeq" id="WP_166512812.1">
    <property type="nucleotide sequence ID" value="NZ_VNHM01000027.1"/>
</dbReference>
<evidence type="ECO:0000313" key="1">
    <source>
        <dbReference type="EMBL" id="TYO92330.1"/>
    </source>
</evidence>
<evidence type="ECO:0000313" key="2">
    <source>
        <dbReference type="Proteomes" id="UP000323166"/>
    </source>
</evidence>
<reference evidence="1 2" key="1">
    <citation type="submission" date="2019-07" db="EMBL/GenBank/DDBJ databases">
        <title>Genomic Encyclopedia of Type Strains, Phase I: the one thousand microbial genomes (KMG-I) project.</title>
        <authorList>
            <person name="Kyrpides N."/>
        </authorList>
    </citation>
    <scope>NUCLEOTIDE SEQUENCE [LARGE SCALE GENOMIC DNA]</scope>
    <source>
        <strain evidence="1 2">DSM 6562</strain>
    </source>
</reference>
<sequence>MCAKAFSPIIFQCREKIGRRFERWSGTVTDLINHGSYYEVYVNSRSGFVFIVGSYAYGCFISVPAFNVGSDLADYGDYFWNNERLASIMNKVDAATIAEALRTLRDNDFI</sequence>
<proteinExistence type="predicted"/>
<dbReference type="AlphaFoldDB" id="A0A5S4ZN38"/>
<dbReference type="Pfam" id="PF20323">
    <property type="entry name" value="DUF6618"/>
    <property type="match status" value="1"/>
</dbReference>
<protein>
    <submittedName>
        <fullName evidence="1">Uncharacterized protein</fullName>
    </submittedName>
</protein>
<comment type="caution">
    <text evidence="1">The sequence shown here is derived from an EMBL/GenBank/DDBJ whole genome shotgun (WGS) entry which is preliminary data.</text>
</comment>
<gene>
    <name evidence="1" type="ORF">LX24_02896</name>
</gene>
<dbReference type="EMBL" id="VNHM01000027">
    <property type="protein sequence ID" value="TYO92330.1"/>
    <property type="molecule type" value="Genomic_DNA"/>
</dbReference>